<keyword evidence="6 7" id="KW-0961">Cell wall biogenesis/degradation</keyword>
<dbReference type="Pfam" id="PF03734">
    <property type="entry name" value="YkuD"/>
    <property type="match status" value="1"/>
</dbReference>
<dbReference type="UniPathway" id="UPA00219"/>
<feature type="active site" description="Nucleophile" evidence="7">
    <location>
        <position position="371"/>
    </location>
</feature>
<evidence type="ECO:0000313" key="12">
    <source>
        <dbReference type="Proteomes" id="UP000321464"/>
    </source>
</evidence>
<evidence type="ECO:0000259" key="10">
    <source>
        <dbReference type="PROSITE" id="PS52029"/>
    </source>
</evidence>
<dbReference type="GO" id="GO:0008360">
    <property type="term" value="P:regulation of cell shape"/>
    <property type="evidence" value="ECO:0007669"/>
    <property type="project" value="UniProtKB-UniRule"/>
</dbReference>
<dbReference type="InterPro" id="IPR045380">
    <property type="entry name" value="LD_TPept_scaffold_dom"/>
</dbReference>
<accession>A0A512AMT5</accession>
<evidence type="ECO:0000256" key="8">
    <source>
        <dbReference type="SAM" id="MobiDB-lite"/>
    </source>
</evidence>
<comment type="caution">
    <text evidence="11">The sequence shown here is derived from an EMBL/GenBank/DDBJ whole genome shotgun (WGS) entry which is preliminary data.</text>
</comment>
<dbReference type="SUPFAM" id="SSF141523">
    <property type="entry name" value="L,D-transpeptidase catalytic domain-like"/>
    <property type="match status" value="1"/>
</dbReference>
<proteinExistence type="inferred from homology"/>
<feature type="compositionally biased region" description="Low complexity" evidence="8">
    <location>
        <begin position="51"/>
        <end position="73"/>
    </location>
</feature>
<name>A0A512AMT5_9SPHN</name>
<keyword evidence="3" id="KW-0808">Transferase</keyword>
<evidence type="ECO:0000256" key="6">
    <source>
        <dbReference type="ARBA" id="ARBA00023316"/>
    </source>
</evidence>
<evidence type="ECO:0000313" key="11">
    <source>
        <dbReference type="EMBL" id="GEO01004.1"/>
    </source>
</evidence>
<feature type="signal peptide" evidence="9">
    <location>
        <begin position="1"/>
        <end position="29"/>
    </location>
</feature>
<dbReference type="PANTHER" id="PTHR41533:SF2">
    <property type="entry name" value="BLR7131 PROTEIN"/>
    <property type="match status" value="1"/>
</dbReference>
<dbReference type="PANTHER" id="PTHR41533">
    <property type="entry name" value="L,D-TRANSPEPTIDASE HI_1667-RELATED"/>
    <property type="match status" value="1"/>
</dbReference>
<dbReference type="PROSITE" id="PS52029">
    <property type="entry name" value="LD_TPASE"/>
    <property type="match status" value="1"/>
</dbReference>
<evidence type="ECO:0000256" key="4">
    <source>
        <dbReference type="ARBA" id="ARBA00022960"/>
    </source>
</evidence>
<feature type="active site" description="Proton donor/acceptor" evidence="7">
    <location>
        <position position="352"/>
    </location>
</feature>
<feature type="region of interest" description="Disordered" evidence="8">
    <location>
        <begin position="39"/>
        <end position="73"/>
    </location>
</feature>
<feature type="domain" description="L,D-TPase catalytic" evidence="10">
    <location>
        <begin position="235"/>
        <end position="394"/>
    </location>
</feature>
<keyword evidence="4 7" id="KW-0133">Cell shape</keyword>
<evidence type="ECO:0000256" key="7">
    <source>
        <dbReference type="PROSITE-ProRule" id="PRU01373"/>
    </source>
</evidence>
<dbReference type="Gene3D" id="2.40.440.10">
    <property type="entry name" value="L,D-transpeptidase catalytic domain-like"/>
    <property type="match status" value="1"/>
</dbReference>
<reference evidence="11 12" key="1">
    <citation type="submission" date="2019-07" db="EMBL/GenBank/DDBJ databases">
        <title>Whole genome shotgun sequence of Novosphingobium sediminis NBRC 106119.</title>
        <authorList>
            <person name="Hosoyama A."/>
            <person name="Uohara A."/>
            <person name="Ohji S."/>
            <person name="Ichikawa N."/>
        </authorList>
    </citation>
    <scope>NUCLEOTIDE SEQUENCE [LARGE SCALE GENOMIC DNA]</scope>
    <source>
        <strain evidence="11 12">NBRC 106119</strain>
    </source>
</reference>
<keyword evidence="5 7" id="KW-0573">Peptidoglycan synthesis</keyword>
<feature type="chain" id="PRO_5021925864" description="L,D-TPase catalytic domain-containing protein" evidence="9">
    <location>
        <begin position="30"/>
        <end position="472"/>
    </location>
</feature>
<dbReference type="GO" id="GO:0016740">
    <property type="term" value="F:transferase activity"/>
    <property type="evidence" value="ECO:0007669"/>
    <property type="project" value="UniProtKB-KW"/>
</dbReference>
<dbReference type="InterPro" id="IPR038063">
    <property type="entry name" value="Transpep_catalytic_dom"/>
</dbReference>
<gene>
    <name evidence="11" type="ORF">NSE01_28360</name>
</gene>
<dbReference type="GO" id="GO:0071555">
    <property type="term" value="P:cell wall organization"/>
    <property type="evidence" value="ECO:0007669"/>
    <property type="project" value="UniProtKB-UniRule"/>
</dbReference>
<evidence type="ECO:0000256" key="9">
    <source>
        <dbReference type="SAM" id="SignalP"/>
    </source>
</evidence>
<evidence type="ECO:0000256" key="5">
    <source>
        <dbReference type="ARBA" id="ARBA00022984"/>
    </source>
</evidence>
<comment type="pathway">
    <text evidence="1 7">Cell wall biogenesis; peptidoglycan biosynthesis.</text>
</comment>
<keyword evidence="9" id="KW-0732">Signal</keyword>
<dbReference type="InterPro" id="IPR052905">
    <property type="entry name" value="LD-transpeptidase_YkuD-like"/>
</dbReference>
<protein>
    <recommendedName>
        <fullName evidence="10">L,D-TPase catalytic domain-containing protein</fullName>
    </recommendedName>
</protein>
<dbReference type="Proteomes" id="UP000321464">
    <property type="component" value="Unassembled WGS sequence"/>
</dbReference>
<evidence type="ECO:0000256" key="3">
    <source>
        <dbReference type="ARBA" id="ARBA00022679"/>
    </source>
</evidence>
<keyword evidence="12" id="KW-1185">Reference proteome</keyword>
<evidence type="ECO:0000256" key="1">
    <source>
        <dbReference type="ARBA" id="ARBA00004752"/>
    </source>
</evidence>
<dbReference type="GO" id="GO:0004180">
    <property type="term" value="F:carboxypeptidase activity"/>
    <property type="evidence" value="ECO:0007669"/>
    <property type="project" value="UniProtKB-ARBA"/>
</dbReference>
<dbReference type="Pfam" id="PF20142">
    <property type="entry name" value="Scaffold"/>
    <property type="match status" value="1"/>
</dbReference>
<comment type="similarity">
    <text evidence="2">Belongs to the YkuD family.</text>
</comment>
<dbReference type="CDD" id="cd16913">
    <property type="entry name" value="YkuD_like"/>
    <property type="match status" value="1"/>
</dbReference>
<evidence type="ECO:0000256" key="2">
    <source>
        <dbReference type="ARBA" id="ARBA00005992"/>
    </source>
</evidence>
<dbReference type="AlphaFoldDB" id="A0A512AMT5"/>
<dbReference type="EMBL" id="BJYR01000019">
    <property type="protein sequence ID" value="GEO01004.1"/>
    <property type="molecule type" value="Genomic_DNA"/>
</dbReference>
<dbReference type="InterPro" id="IPR005490">
    <property type="entry name" value="LD_TPept_cat_dom"/>
</dbReference>
<sequence>MRMIYRASLSGMLCTAAIGWAALGTPAAAAQQGPIDLTAAAKPAPKPTPTAKPTTAAPAQTATPTTTPAGTATPAAVPVFQPVAPPLAHWTVADAQALLAAIKGIRSEGLTPADYEPAALAAQITKGEGDDLDTLASRLFVWLAEDLRDGRTPMPARIQWFAVDPDQDLHPNAQLLAQATETHDVPGVLASLNPTHPDYALLKDMLSKAKDPRQIAMIKANMDRWRWLARDMGLQYLIINVPEQELRLTVNNKIIRTYRAIVGKPGKTATPQLAEQVKNVVFNPTWTVPQSIVVGEGLGQKLIASPALAKRQGYVATKNADGTITVVQQPGDTNSLGRVKLDMPNEHAIYIHDTPNRNLFALPARALSHGCIRAERATELAMTMAILGADLPPETAVEYNLSGKYTKVPMTKPWAVYITYFTVARDVNGLMRSFPDIYLRDAPVIASFAKPRELHTDQRKSNEAIIKLDNPL</sequence>
<organism evidence="11 12">
    <name type="scientific">Novosphingobium sediminis</name>
    <dbReference type="NCBI Taxonomy" id="707214"/>
    <lineage>
        <taxon>Bacteria</taxon>
        <taxon>Pseudomonadati</taxon>
        <taxon>Pseudomonadota</taxon>
        <taxon>Alphaproteobacteria</taxon>
        <taxon>Sphingomonadales</taxon>
        <taxon>Sphingomonadaceae</taxon>
        <taxon>Novosphingobium</taxon>
    </lineage>
</organism>
<dbReference type="GO" id="GO:0009252">
    <property type="term" value="P:peptidoglycan biosynthetic process"/>
    <property type="evidence" value="ECO:0007669"/>
    <property type="project" value="UniProtKB-UniPathway"/>
</dbReference>